<dbReference type="EMBL" id="JYDP01000128">
    <property type="protein sequence ID" value="KRZ05954.1"/>
    <property type="molecule type" value="Genomic_DNA"/>
</dbReference>
<reference evidence="1 2" key="1">
    <citation type="submission" date="2015-01" db="EMBL/GenBank/DDBJ databases">
        <title>Evolution of Trichinella species and genotypes.</title>
        <authorList>
            <person name="Korhonen P.K."/>
            <person name="Edoardo P."/>
            <person name="Giuseppe L.R."/>
            <person name="Gasser R.B."/>
        </authorList>
    </citation>
    <scope>NUCLEOTIDE SEQUENCE [LARGE SCALE GENOMIC DNA]</scope>
    <source>
        <strain evidence="1">ISS1029</strain>
    </source>
</reference>
<evidence type="ECO:0000313" key="1">
    <source>
        <dbReference type="EMBL" id="KRZ05954.1"/>
    </source>
</evidence>
<dbReference type="AlphaFoldDB" id="A0A0V1H682"/>
<gene>
    <name evidence="1" type="ORF">T11_1268</name>
</gene>
<evidence type="ECO:0000313" key="2">
    <source>
        <dbReference type="Proteomes" id="UP000055024"/>
    </source>
</evidence>
<name>A0A0V1H682_9BILA</name>
<proteinExistence type="predicted"/>
<accession>A0A0V1H682</accession>
<dbReference type="Proteomes" id="UP000055024">
    <property type="component" value="Unassembled WGS sequence"/>
</dbReference>
<comment type="caution">
    <text evidence="1">The sequence shown here is derived from an EMBL/GenBank/DDBJ whole genome shotgun (WGS) entry which is preliminary data.</text>
</comment>
<protein>
    <submittedName>
        <fullName evidence="1">Uncharacterized protein</fullName>
    </submittedName>
</protein>
<organism evidence="1 2">
    <name type="scientific">Trichinella zimbabwensis</name>
    <dbReference type="NCBI Taxonomy" id="268475"/>
    <lineage>
        <taxon>Eukaryota</taxon>
        <taxon>Metazoa</taxon>
        <taxon>Ecdysozoa</taxon>
        <taxon>Nematoda</taxon>
        <taxon>Enoplea</taxon>
        <taxon>Dorylaimia</taxon>
        <taxon>Trichinellida</taxon>
        <taxon>Trichinellidae</taxon>
        <taxon>Trichinella</taxon>
    </lineage>
</organism>
<sequence length="267" mass="30473">MNQLCEEFNRPEKVLRHHFKKLMQVVLIDSTLHAQYDDLRRTFDTLTALGKDPRKGAVQEGSTLRELIARPPRNCQTDEARAKALKWLARMKCRKCEASLRCVLILRHIKENNLKEDWLPVESGSQVPVVRDIGACGKGACKEKTAELIKTQSTVCCIPQQTSLWCARMSRMNSGKISGENTRKRYELKARTVLVLCEVSMKIGHLLPLLGTADHPCGDNEMLTTETIFLWVICCLSSTSFQEQAIQDNCAKMIDRTDATLWKFWEF</sequence>
<dbReference type="OrthoDB" id="5943019at2759"/>
<keyword evidence="2" id="KW-1185">Reference proteome</keyword>